<organism evidence="1 2">
    <name type="scientific">Floridaenema fluviatile BLCC-F154</name>
    <dbReference type="NCBI Taxonomy" id="3153640"/>
    <lineage>
        <taxon>Bacteria</taxon>
        <taxon>Bacillati</taxon>
        <taxon>Cyanobacteriota</taxon>
        <taxon>Cyanophyceae</taxon>
        <taxon>Oscillatoriophycideae</taxon>
        <taxon>Aerosakkonematales</taxon>
        <taxon>Aerosakkonemataceae</taxon>
        <taxon>Floridanema</taxon>
        <taxon>Floridanema fluviatile</taxon>
    </lineage>
</organism>
<evidence type="ECO:0000313" key="1">
    <source>
        <dbReference type="EMBL" id="MFB2935751.1"/>
    </source>
</evidence>
<gene>
    <name evidence="1" type="ORF">ACE1B6_10910</name>
</gene>
<dbReference type="RefSeq" id="WP_413257254.1">
    <property type="nucleotide sequence ID" value="NZ_JBHFNS010000044.1"/>
</dbReference>
<reference evidence="1 2" key="1">
    <citation type="submission" date="2024-09" db="EMBL/GenBank/DDBJ databases">
        <title>Floridaenema gen nov. (Aerosakkonemataceae, Aerosakkonematales ord. nov., Cyanobacteria) from benthic tropical and subtropical fresh waters, with the description of four new species.</title>
        <authorList>
            <person name="Moretto J.A."/>
            <person name="Berthold D.E."/>
            <person name="Lefler F.W."/>
            <person name="Huang I.-S."/>
            <person name="Laughinghouse H. IV."/>
        </authorList>
    </citation>
    <scope>NUCLEOTIDE SEQUENCE [LARGE SCALE GENOMIC DNA]</scope>
    <source>
        <strain evidence="1 2">BLCC-F154</strain>
    </source>
</reference>
<dbReference type="Proteomes" id="UP001576776">
    <property type="component" value="Unassembled WGS sequence"/>
</dbReference>
<protein>
    <submittedName>
        <fullName evidence="1">Uncharacterized protein</fullName>
    </submittedName>
</protein>
<sequence length="44" mass="5269">MIKVSQLGFRKWGAIAQRPTEISYRNCDRKNQNFRELLLVELVF</sequence>
<name>A0ABV4YAA5_9CYAN</name>
<proteinExistence type="predicted"/>
<evidence type="ECO:0000313" key="2">
    <source>
        <dbReference type="Proteomes" id="UP001576776"/>
    </source>
</evidence>
<dbReference type="EMBL" id="JBHFNS010000044">
    <property type="protein sequence ID" value="MFB2935751.1"/>
    <property type="molecule type" value="Genomic_DNA"/>
</dbReference>
<keyword evidence="2" id="KW-1185">Reference proteome</keyword>
<accession>A0ABV4YAA5</accession>
<comment type="caution">
    <text evidence="1">The sequence shown here is derived from an EMBL/GenBank/DDBJ whole genome shotgun (WGS) entry which is preliminary data.</text>
</comment>